<dbReference type="InterPro" id="IPR008906">
    <property type="entry name" value="HATC_C_dom"/>
</dbReference>
<evidence type="ECO:0000256" key="5">
    <source>
        <dbReference type="ARBA" id="ARBA00023242"/>
    </source>
</evidence>
<dbReference type="GO" id="GO:0008270">
    <property type="term" value="F:zinc ion binding"/>
    <property type="evidence" value="ECO:0007669"/>
    <property type="project" value="UniProtKB-KW"/>
</dbReference>
<comment type="caution">
    <text evidence="7">The sequence shown here is derived from an EMBL/GenBank/DDBJ whole genome shotgun (WGS) entry which is preliminary data.</text>
</comment>
<organism evidence="7 8">
    <name type="scientific">Paramuricea clavata</name>
    <name type="common">Red gorgonian</name>
    <name type="synonym">Violescent sea-whip</name>
    <dbReference type="NCBI Taxonomy" id="317549"/>
    <lineage>
        <taxon>Eukaryota</taxon>
        <taxon>Metazoa</taxon>
        <taxon>Cnidaria</taxon>
        <taxon>Anthozoa</taxon>
        <taxon>Octocorallia</taxon>
        <taxon>Malacalcyonacea</taxon>
        <taxon>Plexauridae</taxon>
        <taxon>Paramuricea</taxon>
    </lineage>
</organism>
<dbReference type="OrthoDB" id="1607513at2759"/>
<keyword evidence="2" id="KW-0479">Metal-binding</keyword>
<comment type="subcellular location">
    <subcellularLocation>
        <location evidence="1">Nucleus</location>
    </subcellularLocation>
</comment>
<reference evidence="7" key="1">
    <citation type="submission" date="2020-04" db="EMBL/GenBank/DDBJ databases">
        <authorList>
            <person name="Alioto T."/>
            <person name="Alioto T."/>
            <person name="Gomez Garrido J."/>
        </authorList>
    </citation>
    <scope>NUCLEOTIDE SEQUENCE</scope>
    <source>
        <strain evidence="7">A484AB</strain>
    </source>
</reference>
<dbReference type="EMBL" id="CACRXK020010309">
    <property type="protein sequence ID" value="CAB4019129.1"/>
    <property type="molecule type" value="Genomic_DNA"/>
</dbReference>
<evidence type="ECO:0000256" key="2">
    <source>
        <dbReference type="ARBA" id="ARBA00022723"/>
    </source>
</evidence>
<evidence type="ECO:0000256" key="4">
    <source>
        <dbReference type="ARBA" id="ARBA00022833"/>
    </source>
</evidence>
<sequence length="461" mass="51399">MTCKVLATRASLDRHTAVNLDAEVNNTMKEFGLEHRVFACIHDNAANVNLAGQMINGTKDRPIAFYIGCAAHSLNLSIGDAMKKGVDQPFENMVAAARRLVGHFKMSSLATNGLRTKGKEMLSSEHHGKGLIQDVSTRWNSTFYMLERLSLLRWPVVAVLSDQSLTKPQEARVLDMPVKSWKLAEEIIPVLRKVELATVLFSSQSKTTSGVVLPAINGLVEQLKAMTFECAVTDGRRRATTPPGQNFRDTLVQSLTERFFLDQLDVTYEETNTCEPVPFYLLASFMDPRFRDLSFVSEHERHALVKFASKTVKAMPSLPTSSGAASSISEPEVFPPPKKKSKSEVAMEELLRKGKSSNNFEESTREEESQAEKNRKIDKEVQQLSNEAPIGLTEDPLMWWKENEKRYPFIRNLAARVLAAPPTSVPSEEIFSKAGLVVSKKRASLKPAVVDAILFLNKNDM</sequence>
<dbReference type="PANTHER" id="PTHR46481:SF10">
    <property type="entry name" value="ZINC FINGER BED DOMAIN-CONTAINING PROTEIN 39"/>
    <property type="match status" value="1"/>
</dbReference>
<name>A0A7D9EZM4_PARCT</name>
<dbReference type="AlphaFoldDB" id="A0A7D9EZM4"/>
<accession>A0A7D9EZM4</accession>
<evidence type="ECO:0000313" key="8">
    <source>
        <dbReference type="Proteomes" id="UP001152795"/>
    </source>
</evidence>
<dbReference type="Proteomes" id="UP001152795">
    <property type="component" value="Unassembled WGS sequence"/>
</dbReference>
<keyword evidence="5" id="KW-0539">Nucleus</keyword>
<dbReference type="Pfam" id="PF05699">
    <property type="entry name" value="Dimer_Tnp_hAT"/>
    <property type="match status" value="1"/>
</dbReference>
<dbReference type="PANTHER" id="PTHR46481">
    <property type="entry name" value="ZINC FINGER BED DOMAIN-CONTAINING PROTEIN 4"/>
    <property type="match status" value="1"/>
</dbReference>
<proteinExistence type="predicted"/>
<keyword evidence="4" id="KW-0862">Zinc</keyword>
<evidence type="ECO:0000313" key="7">
    <source>
        <dbReference type="EMBL" id="CAB4019129.1"/>
    </source>
</evidence>
<evidence type="ECO:0000256" key="1">
    <source>
        <dbReference type="ARBA" id="ARBA00004123"/>
    </source>
</evidence>
<dbReference type="InterPro" id="IPR052035">
    <property type="entry name" value="ZnF_BED_domain_contain"/>
</dbReference>
<dbReference type="GO" id="GO:0005634">
    <property type="term" value="C:nucleus"/>
    <property type="evidence" value="ECO:0007669"/>
    <property type="project" value="UniProtKB-SubCell"/>
</dbReference>
<dbReference type="InterPro" id="IPR012337">
    <property type="entry name" value="RNaseH-like_sf"/>
</dbReference>
<evidence type="ECO:0000256" key="6">
    <source>
        <dbReference type="SAM" id="MobiDB-lite"/>
    </source>
</evidence>
<evidence type="ECO:0000256" key="3">
    <source>
        <dbReference type="ARBA" id="ARBA00022771"/>
    </source>
</evidence>
<dbReference type="GO" id="GO:0046983">
    <property type="term" value="F:protein dimerization activity"/>
    <property type="evidence" value="ECO:0007669"/>
    <property type="project" value="InterPro"/>
</dbReference>
<feature type="region of interest" description="Disordered" evidence="6">
    <location>
        <begin position="316"/>
        <end position="376"/>
    </location>
</feature>
<feature type="compositionally biased region" description="Polar residues" evidence="6">
    <location>
        <begin position="318"/>
        <end position="329"/>
    </location>
</feature>
<gene>
    <name evidence="7" type="ORF">PACLA_8A017029</name>
</gene>
<dbReference type="SUPFAM" id="SSF53098">
    <property type="entry name" value="Ribonuclease H-like"/>
    <property type="match status" value="1"/>
</dbReference>
<feature type="compositionally biased region" description="Basic and acidic residues" evidence="6">
    <location>
        <begin position="362"/>
        <end position="376"/>
    </location>
</feature>
<keyword evidence="3" id="KW-0863">Zinc-finger</keyword>
<keyword evidence="8" id="KW-1185">Reference proteome</keyword>
<feature type="compositionally biased region" description="Basic and acidic residues" evidence="6">
    <location>
        <begin position="342"/>
        <end position="352"/>
    </location>
</feature>
<protein>
    <submittedName>
        <fullName evidence="7">Zinc finger BED domain-containing 1-like</fullName>
    </submittedName>
</protein>